<feature type="binding site" evidence="2">
    <location>
        <position position="65"/>
    </location>
    <ligand>
        <name>Mg(2+)</name>
        <dbReference type="ChEBI" id="CHEBI:18420"/>
        <label>2</label>
    </ligand>
</feature>
<dbReference type="InterPro" id="IPR006283">
    <property type="entry name" value="ThiL-like"/>
</dbReference>
<organism evidence="5 6">
    <name type="scientific">Hephaestia caeni</name>
    <dbReference type="NCBI Taxonomy" id="645617"/>
    <lineage>
        <taxon>Bacteria</taxon>
        <taxon>Pseudomonadati</taxon>
        <taxon>Pseudomonadota</taxon>
        <taxon>Alphaproteobacteria</taxon>
        <taxon>Sphingomonadales</taxon>
        <taxon>Sphingomonadaceae</taxon>
        <taxon>Hephaestia</taxon>
    </lineage>
</organism>
<keyword evidence="2" id="KW-0479">Metal-binding</keyword>
<dbReference type="PANTHER" id="PTHR30270">
    <property type="entry name" value="THIAMINE-MONOPHOSPHATE KINASE"/>
    <property type="match status" value="1"/>
</dbReference>
<comment type="caution">
    <text evidence="5">The sequence shown here is derived from an EMBL/GenBank/DDBJ whole genome shotgun (WGS) entry which is preliminary data.</text>
</comment>
<name>A0A397NKH2_9SPHN</name>
<dbReference type="EMBL" id="QXDC01000005">
    <property type="protein sequence ID" value="RIA36858.1"/>
    <property type="molecule type" value="Genomic_DNA"/>
</dbReference>
<comment type="miscellaneous">
    <text evidence="2">Reaction mechanism of ThiL seems to utilize a direct, inline transfer of the gamma-phosphate of ATP to TMP rather than a phosphorylated enzyme intermediate.</text>
</comment>
<comment type="similarity">
    <text evidence="2">Belongs to the thiamine-monophosphate kinase family.</text>
</comment>
<proteinExistence type="inferred from homology"/>
<feature type="binding site" evidence="2">
    <location>
        <position position="37"/>
    </location>
    <ligand>
        <name>Mg(2+)</name>
        <dbReference type="ChEBI" id="CHEBI:18420"/>
        <label>2</label>
    </ligand>
</feature>
<feature type="binding site" evidence="2">
    <location>
        <position position="36"/>
    </location>
    <ligand>
        <name>Mg(2+)</name>
        <dbReference type="ChEBI" id="CHEBI:18420"/>
        <label>1</label>
    </ligand>
</feature>
<evidence type="ECO:0000256" key="2">
    <source>
        <dbReference type="HAMAP-Rule" id="MF_02128"/>
    </source>
</evidence>
<evidence type="ECO:0000259" key="4">
    <source>
        <dbReference type="Pfam" id="PF02769"/>
    </source>
</evidence>
<comment type="caution">
    <text evidence="2">Lacks conserved residue(s) required for the propagation of feature annotation.</text>
</comment>
<accession>A0A397NKH2</accession>
<feature type="binding site" evidence="2">
    <location>
        <position position="232"/>
    </location>
    <ligand>
        <name>Mg(2+)</name>
        <dbReference type="ChEBI" id="CHEBI:18420"/>
        <label>3</label>
    </ligand>
</feature>
<gene>
    <name evidence="2" type="primary">thiL</name>
    <name evidence="5" type="ORF">DFR49_4149</name>
</gene>
<keyword evidence="1 2" id="KW-0784">Thiamine biosynthesis</keyword>
<feature type="binding site" evidence="2">
    <location>
        <begin position="145"/>
        <end position="146"/>
    </location>
    <ligand>
        <name>ATP</name>
        <dbReference type="ChEBI" id="CHEBI:30616"/>
    </ligand>
</feature>
<keyword evidence="2" id="KW-0547">Nucleotide-binding</keyword>
<keyword evidence="2" id="KW-0808">Transferase</keyword>
<sequence length="333" mass="33983">MTEAEFLAALRALPLHPGARGLLDDTAHLDGLILTTDTIVEGIHYLPDDPPADVAWKLVAANLSDLAAKGAVPEGVMLNYPLRAVPPAKAGVQLGDSTNDAYSSVTIAFPTGPRPSPGRETGWDEAFVSGLDIALRTFAVRLLGGDTVSLPVNAPRVIALTAIGRAARAPLRAGAREGDALYVTGTIGDAGAGLRIARGESGPADLVDRYRRPTPRLAEGKALAPSAHAMMDVSDGLLIDAARMADASGLGVTIDLAAIPLSAAYRAFAGDDRAARIAAATAGDDYELLLAAPAGIPLAARATPIGAFTAGTGLTLTDGGTPIPLPTTLGFQH</sequence>
<dbReference type="InterPro" id="IPR016188">
    <property type="entry name" value="PurM-like_N"/>
</dbReference>
<feature type="domain" description="PurM-like N-terminal" evidence="3">
    <location>
        <begin position="26"/>
        <end position="83"/>
    </location>
</feature>
<comment type="function">
    <text evidence="2">Catalyzes the ATP-dependent phosphorylation of thiamine-monophosphate (TMP) to form thiamine-pyrophosphate (TPP), the active form of vitamin B1.</text>
</comment>
<feature type="binding site" evidence="2">
    <location>
        <position position="37"/>
    </location>
    <ligand>
        <name>Mg(2+)</name>
        <dbReference type="ChEBI" id="CHEBI:18420"/>
        <label>1</label>
    </ligand>
</feature>
<feature type="binding site" evidence="2">
    <location>
        <position position="35"/>
    </location>
    <ligand>
        <name>Mg(2+)</name>
        <dbReference type="ChEBI" id="CHEBI:18420"/>
        <label>4</label>
    </ligand>
</feature>
<feature type="binding site" evidence="2">
    <location>
        <position position="235"/>
    </location>
    <ligand>
        <name>Mg(2+)</name>
        <dbReference type="ChEBI" id="CHEBI:18420"/>
        <label>5</label>
    </ligand>
</feature>
<dbReference type="AlphaFoldDB" id="A0A397NKH2"/>
<feature type="domain" description="PurM-like N-terminal" evidence="3">
    <location>
        <begin position="104"/>
        <end position="165"/>
    </location>
</feature>
<dbReference type="EC" id="2.7.4.16" evidence="2"/>
<dbReference type="Pfam" id="PF00586">
    <property type="entry name" value="AIRS"/>
    <property type="match status" value="2"/>
</dbReference>
<dbReference type="InterPro" id="IPR036676">
    <property type="entry name" value="PurM-like_C_sf"/>
</dbReference>
<feature type="binding site" evidence="2">
    <location>
        <position position="234"/>
    </location>
    <ligand>
        <name>ATP</name>
        <dbReference type="ChEBI" id="CHEBI:30616"/>
    </ligand>
</feature>
<feature type="binding site" evidence="2">
    <location>
        <position position="25"/>
    </location>
    <ligand>
        <name>Mg(2+)</name>
        <dbReference type="ChEBI" id="CHEBI:18420"/>
        <label>3</label>
    </ligand>
</feature>
<dbReference type="GO" id="GO:0005524">
    <property type="term" value="F:ATP binding"/>
    <property type="evidence" value="ECO:0007669"/>
    <property type="project" value="UniProtKB-UniRule"/>
</dbReference>
<comment type="catalytic activity">
    <reaction evidence="2">
        <text>thiamine phosphate + ATP = thiamine diphosphate + ADP</text>
        <dbReference type="Rhea" id="RHEA:15913"/>
        <dbReference type="ChEBI" id="CHEBI:30616"/>
        <dbReference type="ChEBI" id="CHEBI:37575"/>
        <dbReference type="ChEBI" id="CHEBI:58937"/>
        <dbReference type="ChEBI" id="CHEBI:456216"/>
        <dbReference type="EC" id="2.7.4.16"/>
    </reaction>
</comment>
<dbReference type="RefSeq" id="WP_119037505.1">
    <property type="nucleotide sequence ID" value="NZ_QXDC01000005.1"/>
</dbReference>
<dbReference type="GO" id="GO:0000287">
    <property type="term" value="F:magnesium ion binding"/>
    <property type="evidence" value="ECO:0007669"/>
    <property type="project" value="UniProtKB-UniRule"/>
</dbReference>
<dbReference type="InterPro" id="IPR036921">
    <property type="entry name" value="PurM-like_N_sf"/>
</dbReference>
<evidence type="ECO:0000256" key="1">
    <source>
        <dbReference type="ARBA" id="ARBA00022977"/>
    </source>
</evidence>
<evidence type="ECO:0000313" key="5">
    <source>
        <dbReference type="EMBL" id="RIA36858.1"/>
    </source>
</evidence>
<comment type="pathway">
    <text evidence="2">Cofactor biosynthesis; thiamine diphosphate biosynthesis; thiamine diphosphate from thiamine phosphate: step 1/1.</text>
</comment>
<dbReference type="PANTHER" id="PTHR30270:SF0">
    <property type="entry name" value="THIAMINE-MONOPHOSPHATE KINASE"/>
    <property type="match status" value="1"/>
</dbReference>
<feature type="binding site" evidence="2">
    <location>
        <position position="65"/>
    </location>
    <ligand>
        <name>Mg(2+)</name>
        <dbReference type="ChEBI" id="CHEBI:18420"/>
        <label>3</label>
    </ligand>
</feature>
<evidence type="ECO:0000259" key="3">
    <source>
        <dbReference type="Pfam" id="PF00586"/>
    </source>
</evidence>
<reference evidence="5 6" key="1">
    <citation type="submission" date="2018-08" db="EMBL/GenBank/DDBJ databases">
        <title>Genomic Encyclopedia of Type Strains, Phase IV (KMG-IV): sequencing the most valuable type-strain genomes for metagenomic binning, comparative biology and taxonomic classification.</title>
        <authorList>
            <person name="Goeker M."/>
        </authorList>
    </citation>
    <scope>NUCLEOTIDE SEQUENCE [LARGE SCALE GENOMIC DNA]</scope>
    <source>
        <strain evidence="5 6">DSM 25527</strain>
    </source>
</reference>
<dbReference type="SUPFAM" id="SSF55326">
    <property type="entry name" value="PurM N-terminal domain-like"/>
    <property type="match status" value="1"/>
</dbReference>
<feature type="binding site" evidence="2">
    <location>
        <position position="65"/>
    </location>
    <ligand>
        <name>Mg(2+)</name>
        <dbReference type="ChEBI" id="CHEBI:18420"/>
        <label>4</label>
    </ligand>
</feature>
<keyword evidence="2" id="KW-0460">Magnesium</keyword>
<feature type="binding site" evidence="2">
    <location>
        <position position="284"/>
    </location>
    <ligand>
        <name>substrate</name>
    </ligand>
</feature>
<keyword evidence="2 5" id="KW-0418">Kinase</keyword>
<dbReference type="Gene3D" id="3.30.1330.10">
    <property type="entry name" value="PurM-like, N-terminal domain"/>
    <property type="match status" value="1"/>
</dbReference>
<dbReference type="CDD" id="cd02194">
    <property type="entry name" value="ThiL"/>
    <property type="match status" value="1"/>
</dbReference>
<dbReference type="Gene3D" id="3.90.650.10">
    <property type="entry name" value="PurM-like C-terminal domain"/>
    <property type="match status" value="1"/>
</dbReference>
<feature type="binding site" evidence="2">
    <location>
        <position position="146"/>
    </location>
    <ligand>
        <name>Mg(2+)</name>
        <dbReference type="ChEBI" id="CHEBI:18420"/>
        <label>1</label>
    </ligand>
</feature>
<dbReference type="GO" id="GO:0009229">
    <property type="term" value="P:thiamine diphosphate biosynthetic process"/>
    <property type="evidence" value="ECO:0007669"/>
    <property type="project" value="UniProtKB-UniRule"/>
</dbReference>
<dbReference type="Proteomes" id="UP000266568">
    <property type="component" value="Unassembled WGS sequence"/>
</dbReference>
<protein>
    <recommendedName>
        <fullName evidence="2">Thiamine-monophosphate kinase</fullName>
        <shortName evidence="2">TMP kinase</shortName>
        <shortName evidence="2">Thiamine-phosphate kinase</shortName>
        <ecNumber evidence="2">2.7.4.16</ecNumber>
    </recommendedName>
</protein>
<dbReference type="InterPro" id="IPR010918">
    <property type="entry name" value="PurM-like_C_dom"/>
</dbReference>
<dbReference type="PIRSF" id="PIRSF005303">
    <property type="entry name" value="Thiam_monoph_kin"/>
    <property type="match status" value="1"/>
</dbReference>
<dbReference type="HAMAP" id="MF_02128">
    <property type="entry name" value="TMP_kinase"/>
    <property type="match status" value="1"/>
</dbReference>
<keyword evidence="6" id="KW-1185">Reference proteome</keyword>
<dbReference type="UniPathway" id="UPA00060">
    <property type="reaction ID" value="UER00142"/>
</dbReference>
<feature type="binding site" evidence="2">
    <location>
        <position position="172"/>
    </location>
    <ligand>
        <name>ATP</name>
        <dbReference type="ChEBI" id="CHEBI:30616"/>
    </ligand>
</feature>
<dbReference type="OrthoDB" id="9802811at2"/>
<dbReference type="GO" id="GO:0009228">
    <property type="term" value="P:thiamine biosynthetic process"/>
    <property type="evidence" value="ECO:0007669"/>
    <property type="project" value="UniProtKB-KW"/>
</dbReference>
<keyword evidence="2" id="KW-0067">ATP-binding</keyword>
<evidence type="ECO:0000313" key="6">
    <source>
        <dbReference type="Proteomes" id="UP000266568"/>
    </source>
</evidence>
<feature type="binding site" evidence="2">
    <location>
        <position position="44"/>
    </location>
    <ligand>
        <name>substrate</name>
    </ligand>
</feature>
<dbReference type="Pfam" id="PF02769">
    <property type="entry name" value="AIRS_C"/>
    <property type="match status" value="1"/>
</dbReference>
<dbReference type="SUPFAM" id="SSF56042">
    <property type="entry name" value="PurM C-terminal domain-like"/>
    <property type="match status" value="1"/>
</dbReference>
<feature type="binding site" evidence="2">
    <location>
        <position position="25"/>
    </location>
    <ligand>
        <name>Mg(2+)</name>
        <dbReference type="ChEBI" id="CHEBI:18420"/>
        <label>4</label>
    </ligand>
</feature>
<dbReference type="GO" id="GO:0009030">
    <property type="term" value="F:thiamine-phosphate kinase activity"/>
    <property type="evidence" value="ECO:0007669"/>
    <property type="project" value="UniProtKB-UniRule"/>
</dbReference>
<feature type="domain" description="PurM-like C-terminal" evidence="4">
    <location>
        <begin position="176"/>
        <end position="265"/>
    </location>
</feature>